<dbReference type="EC" id="6.4.1.1" evidence="5"/>
<evidence type="ECO:0000256" key="7">
    <source>
        <dbReference type="ARBA" id="ARBA00022598"/>
    </source>
</evidence>
<evidence type="ECO:0000256" key="14">
    <source>
        <dbReference type="ARBA" id="ARBA00064342"/>
    </source>
</evidence>
<dbReference type="NCBIfam" id="NF006406">
    <property type="entry name" value="PRK08654.1"/>
    <property type="match status" value="1"/>
</dbReference>
<dbReference type="InterPro" id="IPR050856">
    <property type="entry name" value="Biotin_carboxylase_complex"/>
</dbReference>
<dbReference type="PROSITE" id="PS00867">
    <property type="entry name" value="CPSASE_2"/>
    <property type="match status" value="1"/>
</dbReference>
<feature type="domain" description="ATP-grasp" evidence="18">
    <location>
        <begin position="134"/>
        <end position="330"/>
    </location>
</feature>
<evidence type="ECO:0000256" key="5">
    <source>
        <dbReference type="ARBA" id="ARBA00013057"/>
    </source>
</evidence>
<dbReference type="SMART" id="SM00878">
    <property type="entry name" value="Biotin_carb_C"/>
    <property type="match status" value="1"/>
</dbReference>
<evidence type="ECO:0000256" key="12">
    <source>
        <dbReference type="ARBA" id="ARBA00023317"/>
    </source>
</evidence>
<protein>
    <recommendedName>
        <fullName evidence="15">Pyruvate carboxylase subunit A</fullName>
        <ecNumber evidence="5">6.4.1.1</ecNumber>
    </recommendedName>
    <alternativeName>
        <fullName evidence="16">Pyruvic carboxylase A</fullName>
    </alternativeName>
</protein>
<comment type="function">
    <text evidence="3">Pyruvate carboxylase catalyzes a 2-step reaction, involving the ATP-dependent carboxylation of the covalently attached biotin in the first step and the transfer of the carboxyl group to pyruvate in the second.</text>
</comment>
<comment type="cofactor">
    <cofactor evidence="1">
        <name>Mn(2+)</name>
        <dbReference type="ChEBI" id="CHEBI:29035"/>
    </cofactor>
</comment>
<dbReference type="Gene3D" id="3.30.470.20">
    <property type="entry name" value="ATP-grasp fold, B domain"/>
    <property type="match status" value="1"/>
</dbReference>
<dbReference type="GO" id="GO:0046872">
    <property type="term" value="F:metal ion binding"/>
    <property type="evidence" value="ECO:0007669"/>
    <property type="project" value="InterPro"/>
</dbReference>
<keyword evidence="10" id="KW-0460">Magnesium</keyword>
<dbReference type="NCBIfam" id="NF006367">
    <property type="entry name" value="PRK08591.1"/>
    <property type="match status" value="1"/>
</dbReference>
<feature type="domain" description="Biotin carboxylation" evidence="19">
    <location>
        <begin position="15"/>
        <end position="459"/>
    </location>
</feature>
<dbReference type="EMBL" id="CAJHIO010000030">
    <property type="protein sequence ID" value="CAD6493357.1"/>
    <property type="molecule type" value="Genomic_DNA"/>
</dbReference>
<comment type="pathway">
    <text evidence="4">Carbohydrate biosynthesis; gluconeogenesis.</text>
</comment>
<dbReference type="InterPro" id="IPR005482">
    <property type="entry name" value="Biotin_COase_C"/>
</dbReference>
<reference evidence="20" key="1">
    <citation type="submission" date="2020-10" db="EMBL/GenBank/DDBJ databases">
        <authorList>
            <person name="Hahn C.J."/>
            <person name="Laso-Perez R."/>
            <person name="Vulcano F."/>
            <person name="Vaziourakis K.-M."/>
            <person name="Stokke R."/>
            <person name="Steen I.H."/>
            <person name="Teske A."/>
            <person name="Boetius A."/>
            <person name="Liebeke M."/>
            <person name="Amann R."/>
            <person name="Knittel K."/>
        </authorList>
    </citation>
    <scope>NUCLEOTIDE SEQUENCE</scope>
    <source>
        <strain evidence="20">Gfbio:e3339647-f889-4370-9287-4fb5cb688e4c:AG392O15_GoMArc1</strain>
    </source>
</reference>
<dbReference type="PROSITE" id="PS50979">
    <property type="entry name" value="BC"/>
    <property type="match status" value="1"/>
</dbReference>
<organism evidence="20 21">
    <name type="scientific">Candidatus Argoarchaeum ethanivorans</name>
    <dbReference type="NCBI Taxonomy" id="2608793"/>
    <lineage>
        <taxon>Archaea</taxon>
        <taxon>Methanobacteriati</taxon>
        <taxon>Methanobacteriota</taxon>
        <taxon>Stenosarchaea group</taxon>
        <taxon>Methanomicrobia</taxon>
        <taxon>Methanosarcinales</taxon>
        <taxon>Methanosarcinales incertae sedis</taxon>
        <taxon>GOM Arc I cluster</taxon>
        <taxon>Candidatus Argoarchaeum</taxon>
    </lineage>
</organism>
<accession>A0A811TFR5</accession>
<evidence type="ECO:0000256" key="4">
    <source>
        <dbReference type="ARBA" id="ARBA00004742"/>
    </source>
</evidence>
<dbReference type="InterPro" id="IPR004549">
    <property type="entry name" value="Acetyl_CoA_COase_biotin_COase"/>
</dbReference>
<dbReference type="GO" id="GO:0006094">
    <property type="term" value="P:gluconeogenesis"/>
    <property type="evidence" value="ECO:0007669"/>
    <property type="project" value="UniProtKB-KW"/>
</dbReference>
<evidence type="ECO:0000259" key="19">
    <source>
        <dbReference type="PROSITE" id="PS50979"/>
    </source>
</evidence>
<dbReference type="Pfam" id="PF00289">
    <property type="entry name" value="Biotin_carb_N"/>
    <property type="match status" value="1"/>
</dbReference>
<dbReference type="InterPro" id="IPR011761">
    <property type="entry name" value="ATP-grasp"/>
</dbReference>
<evidence type="ECO:0000256" key="9">
    <source>
        <dbReference type="ARBA" id="ARBA00022840"/>
    </source>
</evidence>
<evidence type="ECO:0000256" key="10">
    <source>
        <dbReference type="ARBA" id="ARBA00022842"/>
    </source>
</evidence>
<dbReference type="NCBIfam" id="TIGR00514">
    <property type="entry name" value="accC"/>
    <property type="match status" value="1"/>
</dbReference>
<comment type="catalytic activity">
    <reaction evidence="13">
        <text>hydrogencarbonate + pyruvate + ATP = oxaloacetate + ADP + phosphate + H(+)</text>
        <dbReference type="Rhea" id="RHEA:20844"/>
        <dbReference type="ChEBI" id="CHEBI:15361"/>
        <dbReference type="ChEBI" id="CHEBI:15378"/>
        <dbReference type="ChEBI" id="CHEBI:16452"/>
        <dbReference type="ChEBI" id="CHEBI:17544"/>
        <dbReference type="ChEBI" id="CHEBI:30616"/>
        <dbReference type="ChEBI" id="CHEBI:43474"/>
        <dbReference type="ChEBI" id="CHEBI:456216"/>
        <dbReference type="EC" id="6.4.1.1"/>
    </reaction>
</comment>
<evidence type="ECO:0000256" key="15">
    <source>
        <dbReference type="ARBA" id="ARBA00073540"/>
    </source>
</evidence>
<dbReference type="InterPro" id="IPR016185">
    <property type="entry name" value="PreATP-grasp_dom_sf"/>
</dbReference>
<evidence type="ECO:0000256" key="6">
    <source>
        <dbReference type="ARBA" id="ARBA00022432"/>
    </source>
</evidence>
<comment type="cofactor">
    <cofactor evidence="2">
        <name>Co(2+)</name>
        <dbReference type="ChEBI" id="CHEBI:48828"/>
    </cofactor>
</comment>
<name>A0A811TFR5_9EURY</name>
<dbReference type="PANTHER" id="PTHR18866:SF33">
    <property type="entry name" value="METHYLCROTONOYL-COA CARBOXYLASE SUBUNIT ALPHA, MITOCHONDRIAL-RELATED"/>
    <property type="match status" value="1"/>
</dbReference>
<dbReference type="SUPFAM" id="SSF51246">
    <property type="entry name" value="Rudiment single hybrid motif"/>
    <property type="match status" value="1"/>
</dbReference>
<proteinExistence type="predicted"/>
<dbReference type="FunFam" id="3.40.50.20:FF:000010">
    <property type="entry name" value="Propionyl-CoA carboxylase subunit alpha"/>
    <property type="match status" value="1"/>
</dbReference>
<evidence type="ECO:0000256" key="8">
    <source>
        <dbReference type="ARBA" id="ARBA00022741"/>
    </source>
</evidence>
<dbReference type="PROSITE" id="PS00866">
    <property type="entry name" value="CPSASE_1"/>
    <property type="match status" value="1"/>
</dbReference>
<evidence type="ECO:0000256" key="3">
    <source>
        <dbReference type="ARBA" id="ARBA00002380"/>
    </source>
</evidence>
<comment type="subunit">
    <text evidence="14">Heterooctamer of four A and four B subunits.</text>
</comment>
<dbReference type="FunFam" id="3.30.1490.20:FF:000003">
    <property type="entry name" value="acetyl-CoA carboxylase isoform X1"/>
    <property type="match status" value="1"/>
</dbReference>
<dbReference type="Proteomes" id="UP000610373">
    <property type="component" value="Unassembled WGS sequence"/>
</dbReference>
<dbReference type="GO" id="GO:0004736">
    <property type="term" value="F:pyruvate carboxylase activity"/>
    <property type="evidence" value="ECO:0007669"/>
    <property type="project" value="UniProtKB-EC"/>
</dbReference>
<dbReference type="SUPFAM" id="SSF52440">
    <property type="entry name" value="PreATP-grasp domain"/>
    <property type="match status" value="1"/>
</dbReference>
<sequence length="503" mass="55828">MRDAKDPCVQRCFILFSKILVANRGEIAIRVMRACRELGISTVAVYSEADKNALFVKYADEAYFIGKPQSSQSYLNMDNIFNAIHESGSEAVHPGYGFLSENADFVKRCKSDGIVFIGPSEKTIRGAGSKIEARKTMQKAGIPVIPGTEERIENVEHAISAAEEIGYPIIVKSSAGGGGIGMKVVKEAAEIEQTIESTQSVARSVFGDETVFIEKYLEEPRHIEFQILADSHDNIVHLCDRECSIQRRHQKLIEEAPSPAMTVELRERMGASAIKAAKVIDYVNSGTIEFLYSKGDYYFLEVNTRLQVEHPITEVITGVDLVKEQINIAYGGEISMKQPNIHINGWAIECRINAEDPLNEFTPSPGRIRYYRSPGGPGVRVDSGVYAGYTISPYYDSLVSKLSVWAPSRMEAISRMKRALYEYIIVGVKTNIPFHKAVMNSRAFQKGNLTTHFIDDYHILRDVEKLAHDEKSKGGSLAAALETDNKKIAAVTAAVGAYLNQRR</sequence>
<dbReference type="Pfam" id="PF02785">
    <property type="entry name" value="Biotin_carb_C"/>
    <property type="match status" value="1"/>
</dbReference>
<dbReference type="PROSITE" id="PS50975">
    <property type="entry name" value="ATP_GRASP"/>
    <property type="match status" value="1"/>
</dbReference>
<evidence type="ECO:0000313" key="21">
    <source>
        <dbReference type="Proteomes" id="UP000610373"/>
    </source>
</evidence>
<dbReference type="InterPro" id="IPR011764">
    <property type="entry name" value="Biotin_carboxylation_dom"/>
</dbReference>
<dbReference type="GO" id="GO:0005524">
    <property type="term" value="F:ATP binding"/>
    <property type="evidence" value="ECO:0007669"/>
    <property type="project" value="UniProtKB-UniRule"/>
</dbReference>
<dbReference type="AlphaFoldDB" id="A0A811TFR5"/>
<evidence type="ECO:0000256" key="2">
    <source>
        <dbReference type="ARBA" id="ARBA00001941"/>
    </source>
</evidence>
<gene>
    <name evidence="20" type="primary">pycA</name>
    <name evidence="20" type="ORF">CHKLHMKO_00463</name>
</gene>
<evidence type="ECO:0000256" key="13">
    <source>
        <dbReference type="ARBA" id="ARBA00049382"/>
    </source>
</evidence>
<keyword evidence="6" id="KW-0312">Gluconeogenesis</keyword>
<dbReference type="InterPro" id="IPR005479">
    <property type="entry name" value="CPAse_ATP-bd"/>
</dbReference>
<evidence type="ECO:0000256" key="11">
    <source>
        <dbReference type="ARBA" id="ARBA00023267"/>
    </source>
</evidence>
<dbReference type="FunFam" id="3.30.470.20:FF:000028">
    <property type="entry name" value="Methylcrotonoyl-CoA carboxylase subunit alpha, mitochondrial"/>
    <property type="match status" value="1"/>
</dbReference>
<dbReference type="InterPro" id="IPR011054">
    <property type="entry name" value="Rudment_hybrid_motif"/>
</dbReference>
<evidence type="ECO:0000256" key="17">
    <source>
        <dbReference type="PROSITE-ProRule" id="PRU00409"/>
    </source>
</evidence>
<keyword evidence="12 20" id="KW-0670">Pyruvate</keyword>
<dbReference type="Pfam" id="PF02786">
    <property type="entry name" value="CPSase_L_D2"/>
    <property type="match status" value="1"/>
</dbReference>
<dbReference type="InterPro" id="IPR005481">
    <property type="entry name" value="BC-like_N"/>
</dbReference>
<dbReference type="SUPFAM" id="SSF56059">
    <property type="entry name" value="Glutathione synthetase ATP-binding domain-like"/>
    <property type="match status" value="1"/>
</dbReference>
<evidence type="ECO:0000256" key="1">
    <source>
        <dbReference type="ARBA" id="ARBA00001936"/>
    </source>
</evidence>
<dbReference type="PANTHER" id="PTHR18866">
    <property type="entry name" value="CARBOXYLASE:PYRUVATE/ACETYL-COA/PROPIONYL-COA CARBOXYLASE"/>
    <property type="match status" value="1"/>
</dbReference>
<evidence type="ECO:0000259" key="18">
    <source>
        <dbReference type="PROSITE" id="PS50975"/>
    </source>
</evidence>
<comment type="caution">
    <text evidence="20">The sequence shown here is derived from an EMBL/GenBank/DDBJ whole genome shotgun (WGS) entry which is preliminary data.</text>
</comment>
<evidence type="ECO:0000313" key="20">
    <source>
        <dbReference type="EMBL" id="CAD6493357.1"/>
    </source>
</evidence>
<keyword evidence="7 20" id="KW-0436">Ligase</keyword>
<evidence type="ECO:0000256" key="16">
    <source>
        <dbReference type="ARBA" id="ARBA00079226"/>
    </source>
</evidence>
<keyword evidence="8 17" id="KW-0547">Nucleotide-binding</keyword>
<keyword evidence="11" id="KW-0092">Biotin</keyword>
<keyword evidence="9 17" id="KW-0067">ATP-binding</keyword>